<dbReference type="EMBL" id="JAWJWF010000048">
    <property type="protein sequence ID" value="KAK6620497.1"/>
    <property type="molecule type" value="Genomic_DNA"/>
</dbReference>
<organism evidence="2 3">
    <name type="scientific">Polyplax serrata</name>
    <name type="common">Common mouse louse</name>
    <dbReference type="NCBI Taxonomy" id="468196"/>
    <lineage>
        <taxon>Eukaryota</taxon>
        <taxon>Metazoa</taxon>
        <taxon>Ecdysozoa</taxon>
        <taxon>Arthropoda</taxon>
        <taxon>Hexapoda</taxon>
        <taxon>Insecta</taxon>
        <taxon>Pterygota</taxon>
        <taxon>Neoptera</taxon>
        <taxon>Paraneoptera</taxon>
        <taxon>Psocodea</taxon>
        <taxon>Troctomorpha</taxon>
        <taxon>Phthiraptera</taxon>
        <taxon>Anoplura</taxon>
        <taxon>Polyplacidae</taxon>
        <taxon>Polyplax</taxon>
    </lineage>
</organism>
<feature type="chain" id="PRO_5046654981" evidence="1">
    <location>
        <begin position="19"/>
        <end position="198"/>
    </location>
</feature>
<protein>
    <submittedName>
        <fullName evidence="2">Uncharacterized protein</fullName>
    </submittedName>
</protein>
<dbReference type="Proteomes" id="UP001359485">
    <property type="component" value="Unassembled WGS sequence"/>
</dbReference>
<evidence type="ECO:0000313" key="2">
    <source>
        <dbReference type="EMBL" id="KAK6620497.1"/>
    </source>
</evidence>
<proteinExistence type="predicted"/>
<reference evidence="2 3" key="1">
    <citation type="submission" date="2023-09" db="EMBL/GenBank/DDBJ databases">
        <title>Genomes of two closely related lineages of the louse Polyplax serrata with different host specificities.</title>
        <authorList>
            <person name="Martinu J."/>
            <person name="Tarabai H."/>
            <person name="Stefka J."/>
            <person name="Hypsa V."/>
        </authorList>
    </citation>
    <scope>NUCLEOTIDE SEQUENCE [LARGE SCALE GENOMIC DNA]</scope>
    <source>
        <strain evidence="2">98ZLc_SE</strain>
    </source>
</reference>
<comment type="caution">
    <text evidence="2">The sequence shown here is derived from an EMBL/GenBank/DDBJ whole genome shotgun (WGS) entry which is preliminary data.</text>
</comment>
<name>A0ABR1AJM0_POLSC</name>
<evidence type="ECO:0000313" key="3">
    <source>
        <dbReference type="Proteomes" id="UP001359485"/>
    </source>
</evidence>
<sequence>MRVVLLLIVAVAFAEVKCHPQGTNAEEVGKPTPVGGETPSLPTFSKGLAGLKKIREEIPELLKTAAQHESKSPPGGNAPVLGLGIGTLYNTLLGGVHNLYQDLLNRQQAFINLLTCGNCVNEGWDAIMDVAQTIPELEWVYKPSTDSATTFFTAIHQNGTVTGIGGSVVNGKPVAEYAFGNDGIKQHLTDKNKDKVSS</sequence>
<keyword evidence="1" id="KW-0732">Signal</keyword>
<keyword evidence="3" id="KW-1185">Reference proteome</keyword>
<evidence type="ECO:0000256" key="1">
    <source>
        <dbReference type="SAM" id="SignalP"/>
    </source>
</evidence>
<accession>A0ABR1AJM0</accession>
<gene>
    <name evidence="2" type="ORF">RUM44_006899</name>
</gene>
<feature type="signal peptide" evidence="1">
    <location>
        <begin position="1"/>
        <end position="18"/>
    </location>
</feature>